<reference evidence="2 3" key="1">
    <citation type="submission" date="2017-04" db="EMBL/GenBank/DDBJ databases">
        <authorList>
            <person name="Afonso C.L."/>
            <person name="Miller P.J."/>
            <person name="Scott M.A."/>
            <person name="Spackman E."/>
            <person name="Goraichik I."/>
            <person name="Dimitrov K.M."/>
            <person name="Suarez D.L."/>
            <person name="Swayne D.E."/>
        </authorList>
    </citation>
    <scope>NUCLEOTIDE SEQUENCE [LARGE SCALE GENOMIC DNA]</scope>
    <source>
        <strain evidence="2 3">DSM 11270</strain>
    </source>
</reference>
<dbReference type="OrthoDB" id="9809365at2"/>
<accession>A0A1W1UI28</accession>
<evidence type="ECO:0000259" key="1">
    <source>
        <dbReference type="Pfam" id="PF09983"/>
    </source>
</evidence>
<dbReference type="STRING" id="656914.SAMN00017405_1975"/>
<evidence type="ECO:0000313" key="2">
    <source>
        <dbReference type="EMBL" id="SMB80682.1"/>
    </source>
</evidence>
<name>A0A1W1UI28_DESTI</name>
<proteinExistence type="predicted"/>
<dbReference type="EMBL" id="FWWT01000006">
    <property type="protein sequence ID" value="SMB80682.1"/>
    <property type="molecule type" value="Genomic_DNA"/>
</dbReference>
<dbReference type="AlphaFoldDB" id="A0A1W1UI28"/>
<dbReference type="Proteomes" id="UP000192731">
    <property type="component" value="Unassembled WGS sequence"/>
</dbReference>
<feature type="domain" description="Wadjet protein JetD C-terminal" evidence="1">
    <location>
        <begin position="183"/>
        <end position="330"/>
    </location>
</feature>
<gene>
    <name evidence="2" type="ORF">SAMN00017405_1975</name>
</gene>
<evidence type="ECO:0000313" key="3">
    <source>
        <dbReference type="Proteomes" id="UP000192731"/>
    </source>
</evidence>
<dbReference type="Pfam" id="PF09983">
    <property type="entry name" value="JetD_C"/>
    <property type="match status" value="1"/>
</dbReference>
<sequence>MINILKNYSKKTIDIYDLAFEYRKQPVLQWSREEINEYIQQLQDLNDQRIIQIKRSAKGEANLGSIQRKITINKWNLEGQSEGVNLDFFCHDLGMDASYYLKNLEQYHIDSPHIERLKDFLYRNSGELTLNEISYVVFKDEKALLQPEKASVNGKRILNNLGLEISDISYVDTISPFYYPTSSDGDTVLVVENKDTCFSLLRLLTGRVSNIKGVLFGEGRAVIKIFKFLYVYGLGNKDLFLYYGDIDQEGFDIARSLIEKYPQHNIKLSRVLYHSLLCYEGRPLNNKRTIDNSKAEEILTNLFEEDRNTIMSILKSAGCIPQEALNYDDMKVTMDELQYRLF</sequence>
<organism evidence="2 3">
    <name type="scientific">Desulfonispora thiosulfatigenes DSM 11270</name>
    <dbReference type="NCBI Taxonomy" id="656914"/>
    <lineage>
        <taxon>Bacteria</taxon>
        <taxon>Bacillati</taxon>
        <taxon>Bacillota</taxon>
        <taxon>Clostridia</taxon>
        <taxon>Eubacteriales</taxon>
        <taxon>Peptococcaceae</taxon>
        <taxon>Desulfonispora</taxon>
    </lineage>
</organism>
<protein>
    <recommendedName>
        <fullName evidence="1">Wadjet protein JetD C-terminal domain-containing protein</fullName>
    </recommendedName>
</protein>
<dbReference type="InterPro" id="IPR024534">
    <property type="entry name" value="JetD_C"/>
</dbReference>
<dbReference type="RefSeq" id="WP_159446231.1">
    <property type="nucleotide sequence ID" value="NZ_FWWT01000006.1"/>
</dbReference>
<keyword evidence="3" id="KW-1185">Reference proteome</keyword>